<dbReference type="SMART" id="SM00220">
    <property type="entry name" value="S_TKc"/>
    <property type="match status" value="1"/>
</dbReference>
<accession>A0A5J5CWY1</accession>
<comment type="caution">
    <text evidence="14">The sequence shown here is derived from an EMBL/GenBank/DDBJ whole genome shotgun (WGS) entry which is preliminary data.</text>
</comment>
<comment type="catalytic activity">
    <reaction evidence="11">
        <text>L-tyrosyl-[protein] + ATP = O-phospho-L-tyrosyl-[protein] + ADP + H(+)</text>
        <dbReference type="Rhea" id="RHEA:10596"/>
        <dbReference type="Rhea" id="RHEA-COMP:10136"/>
        <dbReference type="Rhea" id="RHEA-COMP:20101"/>
        <dbReference type="ChEBI" id="CHEBI:15378"/>
        <dbReference type="ChEBI" id="CHEBI:30616"/>
        <dbReference type="ChEBI" id="CHEBI:46858"/>
        <dbReference type="ChEBI" id="CHEBI:61978"/>
        <dbReference type="ChEBI" id="CHEBI:456216"/>
        <dbReference type="EC" id="2.7.12.2"/>
    </reaction>
</comment>
<evidence type="ECO:0000256" key="11">
    <source>
        <dbReference type="ARBA" id="ARBA00051693"/>
    </source>
</evidence>
<dbReference type="Gene3D" id="3.30.710.10">
    <property type="entry name" value="Potassium Channel Kv1.1, Chain A"/>
    <property type="match status" value="1"/>
</dbReference>
<dbReference type="InterPro" id="IPR000719">
    <property type="entry name" value="Prot_kinase_dom"/>
</dbReference>
<evidence type="ECO:0000256" key="1">
    <source>
        <dbReference type="ARBA" id="ARBA00022527"/>
    </source>
</evidence>
<dbReference type="Gene3D" id="3.30.200.20">
    <property type="entry name" value="Phosphorylase Kinase, domain 1"/>
    <property type="match status" value="1"/>
</dbReference>
<dbReference type="Pfam" id="PF07707">
    <property type="entry name" value="BACK"/>
    <property type="match status" value="1"/>
</dbReference>
<dbReference type="InterPro" id="IPR011009">
    <property type="entry name" value="Kinase-like_dom_sf"/>
</dbReference>
<dbReference type="InterPro" id="IPR008271">
    <property type="entry name" value="Ser/Thr_kinase_AS"/>
</dbReference>
<dbReference type="FunFam" id="1.10.510.10:FF:000158">
    <property type="entry name" value="Dual specificity mitogen-activated protein kinase kinase 6"/>
    <property type="match status" value="1"/>
</dbReference>
<dbReference type="PANTHER" id="PTHR48013">
    <property type="entry name" value="DUAL SPECIFICITY MITOGEN-ACTIVATED PROTEIN KINASE KINASE 5-RELATED"/>
    <property type="match status" value="1"/>
</dbReference>
<evidence type="ECO:0000256" key="8">
    <source>
        <dbReference type="ARBA" id="ARBA00038999"/>
    </source>
</evidence>
<keyword evidence="1" id="KW-0723">Serine/threonine-protein kinase</keyword>
<evidence type="ECO:0000256" key="3">
    <source>
        <dbReference type="ARBA" id="ARBA00022679"/>
    </source>
</evidence>
<dbReference type="CDD" id="cd06617">
    <property type="entry name" value="PKc_MKK3_6"/>
    <property type="match status" value="1"/>
</dbReference>
<dbReference type="GO" id="GO:0004708">
    <property type="term" value="F:MAP kinase kinase activity"/>
    <property type="evidence" value="ECO:0007669"/>
    <property type="project" value="UniProtKB-EC"/>
</dbReference>
<dbReference type="Pfam" id="PF00069">
    <property type="entry name" value="Pkinase"/>
    <property type="match status" value="1"/>
</dbReference>
<dbReference type="CDD" id="cd18493">
    <property type="entry name" value="BACK_BTBD17"/>
    <property type="match status" value="1"/>
</dbReference>
<dbReference type="SUPFAM" id="SSF56112">
    <property type="entry name" value="Protein kinase-like (PK-like)"/>
    <property type="match status" value="1"/>
</dbReference>
<dbReference type="Gene3D" id="1.25.40.420">
    <property type="match status" value="1"/>
</dbReference>
<gene>
    <name evidence="14" type="ORF">FQN60_003860</name>
</gene>
<feature type="domain" description="BTB" evidence="13">
    <location>
        <begin position="248"/>
        <end position="319"/>
    </location>
</feature>
<dbReference type="PROSITE" id="PS50011">
    <property type="entry name" value="PROTEIN_KINASE_DOM"/>
    <property type="match status" value="1"/>
</dbReference>
<dbReference type="Gene3D" id="1.10.510.10">
    <property type="entry name" value="Transferase(Phosphotransferase) domain 1"/>
    <property type="match status" value="1"/>
</dbReference>
<dbReference type="PROSITE" id="PS50097">
    <property type="entry name" value="BTB"/>
    <property type="match status" value="1"/>
</dbReference>
<evidence type="ECO:0000256" key="10">
    <source>
        <dbReference type="ARBA" id="ARBA00049299"/>
    </source>
</evidence>
<keyword evidence="5" id="KW-0418">Kinase</keyword>
<comment type="similarity">
    <text evidence="7">Belongs to the protein kinase superfamily. STE Ser/Thr protein kinase family. MAP kinase kinase subfamily.</text>
</comment>
<dbReference type="InterPro" id="IPR056184">
    <property type="entry name" value="TRAF_BTBD17"/>
</dbReference>
<dbReference type="Pfam" id="PF00651">
    <property type="entry name" value="BTB"/>
    <property type="match status" value="1"/>
</dbReference>
<dbReference type="Proteomes" id="UP000327493">
    <property type="component" value="Chromosome 15"/>
</dbReference>
<dbReference type="PROSITE" id="PS00108">
    <property type="entry name" value="PROTEIN_KINASE_ST"/>
    <property type="match status" value="1"/>
</dbReference>
<organism evidence="14 15">
    <name type="scientific">Etheostoma spectabile</name>
    <name type="common">orangethroat darter</name>
    <dbReference type="NCBI Taxonomy" id="54343"/>
    <lineage>
        <taxon>Eukaryota</taxon>
        <taxon>Metazoa</taxon>
        <taxon>Chordata</taxon>
        <taxon>Craniata</taxon>
        <taxon>Vertebrata</taxon>
        <taxon>Euteleostomi</taxon>
        <taxon>Actinopterygii</taxon>
        <taxon>Neopterygii</taxon>
        <taxon>Teleostei</taxon>
        <taxon>Neoteleostei</taxon>
        <taxon>Acanthomorphata</taxon>
        <taxon>Eupercaria</taxon>
        <taxon>Perciformes</taxon>
        <taxon>Percoidei</taxon>
        <taxon>Percidae</taxon>
        <taxon>Etheostomatinae</taxon>
        <taxon>Etheostoma</taxon>
    </lineage>
</organism>
<dbReference type="GO" id="GO:1902531">
    <property type="term" value="P:regulation of intracellular signal transduction"/>
    <property type="evidence" value="ECO:0007669"/>
    <property type="project" value="UniProtKB-ARBA"/>
</dbReference>
<proteinExistence type="inferred from homology"/>
<reference evidence="14 15" key="1">
    <citation type="submission" date="2019-08" db="EMBL/GenBank/DDBJ databases">
        <title>A chromosome-level genome assembly, high-density linkage maps, and genome scans reveal the genomic architecture of hybrid incompatibilities underlying speciation via character displacement in darters (Percidae: Etheostominae).</title>
        <authorList>
            <person name="Moran R.L."/>
            <person name="Catchen J.M."/>
            <person name="Fuller R.C."/>
        </authorList>
    </citation>
    <scope>NUCLEOTIDE SEQUENCE [LARGE SCALE GENOMIC DNA]</scope>
    <source>
        <strain evidence="14">EspeVRDwgs_2016</strain>
        <tissue evidence="14">Muscle</tissue>
    </source>
</reference>
<dbReference type="FunFam" id="3.30.200.20:FF:000040">
    <property type="entry name" value="Dual specificity mitogen-activated protein kinase kinase"/>
    <property type="match status" value="1"/>
</dbReference>
<evidence type="ECO:0000313" key="14">
    <source>
        <dbReference type="EMBL" id="KAA8585166.1"/>
    </source>
</evidence>
<evidence type="ECO:0000256" key="4">
    <source>
        <dbReference type="ARBA" id="ARBA00022741"/>
    </source>
</evidence>
<evidence type="ECO:0000256" key="7">
    <source>
        <dbReference type="ARBA" id="ARBA00038035"/>
    </source>
</evidence>
<protein>
    <recommendedName>
        <fullName evidence="8">mitogen-activated protein kinase kinase</fullName>
        <ecNumber evidence="8">2.7.12.2</ecNumber>
    </recommendedName>
</protein>
<feature type="domain" description="Protein kinase" evidence="12">
    <location>
        <begin position="760"/>
        <end position="1029"/>
    </location>
</feature>
<evidence type="ECO:0000313" key="15">
    <source>
        <dbReference type="Proteomes" id="UP000327493"/>
    </source>
</evidence>
<keyword evidence="4" id="KW-0547">Nucleotide-binding</keyword>
<evidence type="ECO:0000259" key="13">
    <source>
        <dbReference type="PROSITE" id="PS50097"/>
    </source>
</evidence>
<evidence type="ECO:0000256" key="6">
    <source>
        <dbReference type="ARBA" id="ARBA00022840"/>
    </source>
</evidence>
<keyword evidence="6" id="KW-0067">ATP-binding</keyword>
<dbReference type="EC" id="2.7.12.2" evidence="8"/>
<dbReference type="InterPro" id="IPR011705">
    <property type="entry name" value="BACK"/>
</dbReference>
<dbReference type="SUPFAM" id="SSF54695">
    <property type="entry name" value="POZ domain"/>
    <property type="match status" value="1"/>
</dbReference>
<dbReference type="SMART" id="SM00875">
    <property type="entry name" value="BACK"/>
    <property type="match status" value="1"/>
</dbReference>
<name>A0A5J5CWY1_9PERO</name>
<keyword evidence="3" id="KW-0808">Transferase</keyword>
<comment type="catalytic activity">
    <reaction evidence="10">
        <text>L-threonyl-[protein] + ATP = O-phospho-L-threonyl-[protein] + ADP + H(+)</text>
        <dbReference type="Rhea" id="RHEA:46608"/>
        <dbReference type="Rhea" id="RHEA-COMP:11060"/>
        <dbReference type="Rhea" id="RHEA-COMP:11605"/>
        <dbReference type="ChEBI" id="CHEBI:15378"/>
        <dbReference type="ChEBI" id="CHEBI:30013"/>
        <dbReference type="ChEBI" id="CHEBI:30616"/>
        <dbReference type="ChEBI" id="CHEBI:61977"/>
        <dbReference type="ChEBI" id="CHEBI:456216"/>
        <dbReference type="EC" id="2.7.12.2"/>
    </reaction>
</comment>
<dbReference type="InterPro" id="IPR000210">
    <property type="entry name" value="BTB/POZ_dom"/>
</dbReference>
<sequence>MLHNMSGMITPPGGLLTTVMISHSVLIITSTIHRPRAPRHNIQLLGPRPLCFSRASHNPCMTRQARQPENSTPKRNLRAAQLVEYRPTMKAKVSPKSPRVNTRNPACRTTIPFLFLSVTNGKLAMRTTNRTKEVTKPAAAKASTTTPHSVVRILTWTDDREQFRSRSICHLYFRTRRLIEAAICNGTANSGFFSEHLVSEYCQSIILHFISAAALKQEVVLDNWATVLNHSMSLVQRMETLLALGNGSDVTLRVQTINTDEVKVIQAHSLVLALQSDVFEELLLTRNNSALVLRETPDCAAVFDKFVRYLYCGDISVRLDQAISLHKLASKYHVWALQQGLTQYMTQHLSSDSPTGHVIGWYNYALQIGDMVLRDSCLQYLSWNLSSVLQSGEWGSISEDLLLSLLQRSDLILQSELELYEALEAWIRQNQPVSATVESALRAVRYGMIPPQHLFRLQKQSSLMQKHYEFIRDLLYLAFQFHSASPIQLAKYFDVNCSIFTPRNYLSTSWGSPWLLNNPTRDDRSFSFQTQLGPSGHDSSKRVTWNALFSPRWFPLSARSTYTELGSMQPTRTDGGRPRIIVTPATSSPDFAGVSFQKTVIVMAKQQGKVVVRHVYNFHQSTEEAGDFLVDADLQRRSSEYLIDSSLYLHILQLRFYQARFQDQAGLAAECCCESGLNWPSQGQQAGQVKPSSCVILAGTRSPLWEVLEAAGKKKNPGLKLAREVFAQPTPAAAAPPRDLDSKACVTIGDQNFVVKADDLEQIEELGRGAYGVVDKMKHVPSGVIMAVKVGWEAATRRIRATVNTLEQKRLLMDLDISMRTVDCFFTVTFYGALFREGDVWICMELMDTSLDKFYKKVIEKGKDIPEDILGKITVAIVKALEHLHSNLSVIHRDVKPSNVLINTQGQVKMCDFGISGHLVDSVAKTMDAGCKPYMAPERINPDLNQKGYSVKSDIWSLGITMIELAILKFPYDSWGTPFQQLKQVVDEPSPQLPADRFSPEFVDFISQCLRKKPNERPAYTELMQHPFFTMHDSKDTDVASFVKVILDE</sequence>
<evidence type="ECO:0000256" key="5">
    <source>
        <dbReference type="ARBA" id="ARBA00022777"/>
    </source>
</evidence>
<dbReference type="Pfam" id="PF23651">
    <property type="entry name" value="TRAF_BTBD17"/>
    <property type="match status" value="1"/>
</dbReference>
<evidence type="ECO:0000259" key="12">
    <source>
        <dbReference type="PROSITE" id="PS50011"/>
    </source>
</evidence>
<keyword evidence="15" id="KW-1185">Reference proteome</keyword>
<dbReference type="GO" id="GO:0005524">
    <property type="term" value="F:ATP binding"/>
    <property type="evidence" value="ECO:0007669"/>
    <property type="project" value="UniProtKB-KW"/>
</dbReference>
<dbReference type="EMBL" id="VOFY01000015">
    <property type="protein sequence ID" value="KAA8585166.1"/>
    <property type="molecule type" value="Genomic_DNA"/>
</dbReference>
<dbReference type="AlphaFoldDB" id="A0A5J5CWY1"/>
<dbReference type="SMART" id="SM00225">
    <property type="entry name" value="BTB"/>
    <property type="match status" value="1"/>
</dbReference>
<keyword evidence="2" id="KW-0597">Phosphoprotein</keyword>
<comment type="catalytic activity">
    <reaction evidence="9">
        <text>L-seryl-[protein] + ATP = O-phospho-L-seryl-[protein] + ADP + H(+)</text>
        <dbReference type="Rhea" id="RHEA:17989"/>
        <dbReference type="Rhea" id="RHEA-COMP:9863"/>
        <dbReference type="Rhea" id="RHEA-COMP:11604"/>
        <dbReference type="ChEBI" id="CHEBI:15378"/>
        <dbReference type="ChEBI" id="CHEBI:29999"/>
        <dbReference type="ChEBI" id="CHEBI:30616"/>
        <dbReference type="ChEBI" id="CHEBI:83421"/>
        <dbReference type="ChEBI" id="CHEBI:456216"/>
        <dbReference type="EC" id="2.7.12.2"/>
    </reaction>
</comment>
<dbReference type="GO" id="GO:0004674">
    <property type="term" value="F:protein serine/threonine kinase activity"/>
    <property type="evidence" value="ECO:0007669"/>
    <property type="project" value="UniProtKB-KW"/>
</dbReference>
<evidence type="ECO:0000256" key="2">
    <source>
        <dbReference type="ARBA" id="ARBA00022553"/>
    </source>
</evidence>
<dbReference type="PANTHER" id="PTHR48013:SF12">
    <property type="entry name" value="DUAL SPECIFICITY MITOGEN-ACTIVATED PROTEIN KINASE KINASE 6"/>
    <property type="match status" value="1"/>
</dbReference>
<evidence type="ECO:0000256" key="9">
    <source>
        <dbReference type="ARBA" id="ARBA00049014"/>
    </source>
</evidence>
<dbReference type="InterPro" id="IPR011333">
    <property type="entry name" value="SKP1/BTB/POZ_sf"/>
</dbReference>